<protein>
    <submittedName>
        <fullName evidence="1">Uncharacterized protein</fullName>
    </submittedName>
</protein>
<organism evidence="1 2">
    <name type="scientific">Neophaeococcomyces mojaviensis</name>
    <dbReference type="NCBI Taxonomy" id="3383035"/>
    <lineage>
        <taxon>Eukaryota</taxon>
        <taxon>Fungi</taxon>
        <taxon>Dikarya</taxon>
        <taxon>Ascomycota</taxon>
        <taxon>Pezizomycotina</taxon>
        <taxon>Eurotiomycetes</taxon>
        <taxon>Chaetothyriomycetidae</taxon>
        <taxon>Chaetothyriales</taxon>
        <taxon>Chaetothyriales incertae sedis</taxon>
        <taxon>Neophaeococcomyces</taxon>
    </lineage>
</organism>
<dbReference type="Proteomes" id="UP001172386">
    <property type="component" value="Unassembled WGS sequence"/>
</dbReference>
<accession>A0ACC2ZUW5</accession>
<proteinExistence type="predicted"/>
<evidence type="ECO:0000313" key="1">
    <source>
        <dbReference type="EMBL" id="KAJ9651441.1"/>
    </source>
</evidence>
<evidence type="ECO:0000313" key="2">
    <source>
        <dbReference type="Proteomes" id="UP001172386"/>
    </source>
</evidence>
<keyword evidence="2" id="KW-1185">Reference proteome</keyword>
<name>A0ACC2ZUW5_9EURO</name>
<comment type="caution">
    <text evidence="1">The sequence shown here is derived from an EMBL/GenBank/DDBJ whole genome shotgun (WGS) entry which is preliminary data.</text>
</comment>
<sequence length="1144" mass="124843">MEHRLPVGTPGEAGGVALPWGRLQFEQIAAAVVADGRVAEQDRERMRFSAQGARNASEVHPLVLLSNLKLAANGGGELTLERLTEWLAQRTGSRYLRIDPTRVDVAAVTALVSHAYARRHRFLPLAVDAERVLVATSEPLVQEWRRDLQHLTRRRIELAVVNPLDLHRYTMEFYGVTRSVRGARGDVRGEANTTLPSFEQLVELGRTGDVNADDQHIVHIVDWLLQYAYEQRASDIHLEPRREMGRMRFRIDGVLHKVFEVPPAVMTAVVSRIKVLGRMDLAERRRPQDGRIKTRSPGGREVEMRLSTMPTAFGEKCVMRIFDPDAAFKSIDQLGFSPQEAAGWNALVERPHGIVLVTGPTGSGKTTTLYSTLKRLATPDVNVCTVEDPIEMIAPEFNQMQVQTNIDLDFASGVRTLLRQDPDIIMIGEIRDLETAQMAVQASLTGHLVLSTLHTNDAPSAVTRLLDLGVPHYLLASTLNGILAQRLVRTLCPHCKQPHSLGAADWAVLADSHAAYPDAATPCRPVGCLECRRTGFLGRIGLYELLPLGSRLRGQIRADMDLAGFSRAARAEGLRTLRQAGLEKSCQSCRPRMNPAPFLILETGRPVPSLRRYGRFPHWIRVAAGLEEHETVVVDVEHGGALPDPHAFAGVLVTGSAAFVTDHAEWSERSAAWLRQTAHADLPVFGICYGHQLLAHALGGEVAYNPAGRESGTIELELQPQAAQDPLFQGLPQHFAAHATHLQTVLRAPDGAEVLARSPLDGCHAFRWGRQAWGVQFHPEFATHHMRGYHRARGQRRTAGPPAVAPLRPPGAAVFSPAGGKTGIIGGTGSRPAPSCPSRMSMKEIRKLPASAGAQWLLDTFSLYRRAPLQLARIGLAWLLVSWVVTLLSTLIPGAAGMAVQLMTLAISPIMFGGMLYAVGEIDEGRPGLASHLLQPIRDHRVSHLLVPLAIQVLAVLLLGALLFLMIGREGFTAFSEVMTKMEEISRSGQQIKPDDAAALVANLPAKRIALWMLLVFLSAVALSLAMFTQPALVVFDKQSGMHALRLSLQGCIENIGAMIVFAALGLIAAFCMYILFVIVIQIAMLVGGPLAAAFIAQLVLTTVLMPLYVGAVYAAWKQMFVHRGSRAAPPIPSTPTSSDVFHA</sequence>
<dbReference type="EMBL" id="JAPDRQ010000256">
    <property type="protein sequence ID" value="KAJ9651441.1"/>
    <property type="molecule type" value="Genomic_DNA"/>
</dbReference>
<reference evidence="1" key="1">
    <citation type="submission" date="2022-10" db="EMBL/GenBank/DDBJ databases">
        <title>Culturing micro-colonial fungi from biological soil crusts in the Mojave desert and describing Neophaeococcomyces mojavensis, and introducing the new genera and species Taxawa tesnikishii.</title>
        <authorList>
            <person name="Kurbessoian T."/>
            <person name="Stajich J.E."/>
        </authorList>
    </citation>
    <scope>NUCLEOTIDE SEQUENCE</scope>
    <source>
        <strain evidence="1">JES_112</strain>
    </source>
</reference>
<gene>
    <name evidence="1" type="ORF">H2198_009273</name>
</gene>